<evidence type="ECO:0000313" key="3">
    <source>
        <dbReference type="Proteomes" id="UP001162162"/>
    </source>
</evidence>
<reference evidence="2" key="1">
    <citation type="journal article" date="2023" name="Insect Mol. Biol.">
        <title>Genome sequencing provides insights into the evolution of gene families encoding plant cell wall-degrading enzymes in longhorned beetles.</title>
        <authorList>
            <person name="Shin N.R."/>
            <person name="Okamura Y."/>
            <person name="Kirsch R."/>
            <person name="Pauchet Y."/>
        </authorList>
    </citation>
    <scope>NUCLEOTIDE SEQUENCE</scope>
    <source>
        <strain evidence="2">AMC_N1</strain>
    </source>
</reference>
<sequence length="205" mass="23115">MNQDRCVIVSPINDAVVKRHTASKASEIDVLAQQQQQQHQDQAQPSPAQQQPQQRSTTPVVVAADHADSSQKADASEHVADAAAKQPPLQPTPPPARTPVVQRAVSLPAAQPPERARPPPQRPVGYSQSERLPNRPPLNRSMSRREIIKNYIKKETATFFGVDEENENEQQLRWLDRRKRMASRSPDVEHSTAYSAFWRRTDMRP</sequence>
<keyword evidence="3" id="KW-1185">Reference proteome</keyword>
<feature type="compositionally biased region" description="Pro residues" evidence="1">
    <location>
        <begin position="88"/>
        <end position="97"/>
    </location>
</feature>
<name>A0AAV8YRD6_9CUCU</name>
<accession>A0AAV8YRD6</accession>
<feature type="compositionally biased region" description="Basic and acidic residues" evidence="1">
    <location>
        <begin position="65"/>
        <end position="80"/>
    </location>
</feature>
<feature type="region of interest" description="Disordered" evidence="1">
    <location>
        <begin position="20"/>
        <end position="139"/>
    </location>
</feature>
<evidence type="ECO:0000313" key="2">
    <source>
        <dbReference type="EMBL" id="KAJ8953929.1"/>
    </source>
</evidence>
<organism evidence="2 3">
    <name type="scientific">Aromia moschata</name>
    <dbReference type="NCBI Taxonomy" id="1265417"/>
    <lineage>
        <taxon>Eukaryota</taxon>
        <taxon>Metazoa</taxon>
        <taxon>Ecdysozoa</taxon>
        <taxon>Arthropoda</taxon>
        <taxon>Hexapoda</taxon>
        <taxon>Insecta</taxon>
        <taxon>Pterygota</taxon>
        <taxon>Neoptera</taxon>
        <taxon>Endopterygota</taxon>
        <taxon>Coleoptera</taxon>
        <taxon>Polyphaga</taxon>
        <taxon>Cucujiformia</taxon>
        <taxon>Chrysomeloidea</taxon>
        <taxon>Cerambycidae</taxon>
        <taxon>Cerambycinae</taxon>
        <taxon>Callichromatini</taxon>
        <taxon>Aromia</taxon>
    </lineage>
</organism>
<feature type="compositionally biased region" description="Low complexity" evidence="1">
    <location>
        <begin position="32"/>
        <end position="54"/>
    </location>
</feature>
<proteinExistence type="predicted"/>
<dbReference type="Proteomes" id="UP001162162">
    <property type="component" value="Unassembled WGS sequence"/>
</dbReference>
<gene>
    <name evidence="2" type="ORF">NQ318_019169</name>
</gene>
<comment type="caution">
    <text evidence="2">The sequence shown here is derived from an EMBL/GenBank/DDBJ whole genome shotgun (WGS) entry which is preliminary data.</text>
</comment>
<evidence type="ECO:0000256" key="1">
    <source>
        <dbReference type="SAM" id="MobiDB-lite"/>
    </source>
</evidence>
<dbReference type="EMBL" id="JAPWTK010000052">
    <property type="protein sequence ID" value="KAJ8953929.1"/>
    <property type="molecule type" value="Genomic_DNA"/>
</dbReference>
<dbReference type="AlphaFoldDB" id="A0AAV8YRD6"/>
<feature type="compositionally biased region" description="Low complexity" evidence="1">
    <location>
        <begin position="98"/>
        <end position="113"/>
    </location>
</feature>
<protein>
    <submittedName>
        <fullName evidence="2">Uncharacterized protein</fullName>
    </submittedName>
</protein>